<feature type="site" description="Interaction with substrate tRNA" evidence="10">
    <location>
        <position position="121"/>
    </location>
</feature>
<dbReference type="SUPFAM" id="SSF52540">
    <property type="entry name" value="P-loop containing nucleoside triphosphate hydrolases"/>
    <property type="match status" value="2"/>
</dbReference>
<dbReference type="Gene3D" id="1.10.20.140">
    <property type="match status" value="1"/>
</dbReference>
<reference evidence="14" key="1">
    <citation type="submission" date="2022-11" db="EMBL/GenBank/DDBJ databases">
        <title>Draft genome sequence of Hoeflea poritis E7-10 and Hoeflea prorocentri PM5-8, separated from scleractinian coral Porites lutea and marine dinoflagellate.</title>
        <authorList>
            <person name="Zhang G."/>
            <person name="Wei Q."/>
            <person name="Cai L."/>
        </authorList>
    </citation>
    <scope>NUCLEOTIDE SEQUENCE</scope>
    <source>
        <strain evidence="14">PM5-8</strain>
    </source>
</reference>
<dbReference type="InterPro" id="IPR027417">
    <property type="entry name" value="P-loop_NTPase"/>
</dbReference>
<evidence type="ECO:0000256" key="7">
    <source>
        <dbReference type="ARBA" id="ARBA00022840"/>
    </source>
</evidence>
<keyword evidence="7 10" id="KW-0067">ATP-binding</keyword>
<dbReference type="PANTHER" id="PTHR11088">
    <property type="entry name" value="TRNA DIMETHYLALLYLTRANSFERASE"/>
    <property type="match status" value="1"/>
</dbReference>
<keyword evidence="8 10" id="KW-0460">Magnesium</keyword>
<evidence type="ECO:0000256" key="1">
    <source>
        <dbReference type="ARBA" id="ARBA00001946"/>
    </source>
</evidence>
<evidence type="ECO:0000256" key="11">
    <source>
        <dbReference type="RuleBase" id="RU003783"/>
    </source>
</evidence>
<dbReference type="PANTHER" id="PTHR11088:SF60">
    <property type="entry name" value="TRNA DIMETHYLALLYLTRANSFERASE"/>
    <property type="match status" value="1"/>
</dbReference>
<proteinExistence type="inferred from homology"/>
<dbReference type="GO" id="GO:0052381">
    <property type="term" value="F:tRNA dimethylallyltransferase activity"/>
    <property type="evidence" value="ECO:0007669"/>
    <property type="project" value="UniProtKB-UniRule"/>
</dbReference>
<comment type="similarity">
    <text evidence="3 10 13">Belongs to the IPP transferase family.</text>
</comment>
<evidence type="ECO:0000313" key="15">
    <source>
        <dbReference type="Proteomes" id="UP001151234"/>
    </source>
</evidence>
<dbReference type="GO" id="GO:0006400">
    <property type="term" value="P:tRNA modification"/>
    <property type="evidence" value="ECO:0007669"/>
    <property type="project" value="TreeGrafter"/>
</dbReference>
<name>A0A9X3UFX6_9HYPH</name>
<dbReference type="Gene3D" id="3.40.50.300">
    <property type="entry name" value="P-loop containing nucleotide triphosphate hydrolases"/>
    <property type="match status" value="1"/>
</dbReference>
<comment type="caution">
    <text evidence="10">Lacks conserved residue(s) required for the propagation of feature annotation.</text>
</comment>
<protein>
    <recommendedName>
        <fullName evidence="10">tRNA dimethylallyltransferase</fullName>
        <ecNumber evidence="10">2.5.1.75</ecNumber>
    </recommendedName>
    <alternativeName>
        <fullName evidence="10">Dimethylallyl diphosphate:tRNA dimethylallyltransferase</fullName>
        <shortName evidence="10">DMAPP:tRNA dimethylallyltransferase</shortName>
        <shortName evidence="10">DMATase</shortName>
    </alternativeName>
    <alternativeName>
        <fullName evidence="10">Isopentenyl-diphosphate:tRNA isopentenyltransferase</fullName>
        <shortName evidence="10">IPP transferase</shortName>
        <shortName evidence="10">IPPT</shortName>
        <shortName evidence="10">IPTase</shortName>
    </alternativeName>
</protein>
<gene>
    <name evidence="10 14" type="primary">miaA</name>
    <name evidence="14" type="ORF">OQ273_04240</name>
</gene>
<comment type="cofactor">
    <cofactor evidence="1 10">
        <name>Mg(2+)</name>
        <dbReference type="ChEBI" id="CHEBI:18420"/>
    </cofactor>
</comment>
<keyword evidence="15" id="KW-1185">Reference proteome</keyword>
<evidence type="ECO:0000256" key="3">
    <source>
        <dbReference type="ARBA" id="ARBA00005842"/>
    </source>
</evidence>
<keyword evidence="6 10" id="KW-0547">Nucleotide-binding</keyword>
<organism evidence="14 15">
    <name type="scientific">Hoeflea prorocentri</name>
    <dbReference type="NCBI Taxonomy" id="1922333"/>
    <lineage>
        <taxon>Bacteria</taxon>
        <taxon>Pseudomonadati</taxon>
        <taxon>Pseudomonadota</taxon>
        <taxon>Alphaproteobacteria</taxon>
        <taxon>Hyphomicrobiales</taxon>
        <taxon>Rhizobiaceae</taxon>
        <taxon>Hoeflea</taxon>
    </lineage>
</organism>
<dbReference type="InterPro" id="IPR039657">
    <property type="entry name" value="Dimethylallyltransferase"/>
</dbReference>
<comment type="catalytic activity">
    <reaction evidence="9 10 11">
        <text>adenosine(37) in tRNA + dimethylallyl diphosphate = N(6)-dimethylallyladenosine(37) in tRNA + diphosphate</text>
        <dbReference type="Rhea" id="RHEA:26482"/>
        <dbReference type="Rhea" id="RHEA-COMP:10162"/>
        <dbReference type="Rhea" id="RHEA-COMP:10375"/>
        <dbReference type="ChEBI" id="CHEBI:33019"/>
        <dbReference type="ChEBI" id="CHEBI:57623"/>
        <dbReference type="ChEBI" id="CHEBI:74411"/>
        <dbReference type="ChEBI" id="CHEBI:74415"/>
        <dbReference type="EC" id="2.5.1.75"/>
    </reaction>
</comment>
<evidence type="ECO:0000256" key="4">
    <source>
        <dbReference type="ARBA" id="ARBA00022679"/>
    </source>
</evidence>
<sequence>MRSVLIAGPTASGKSALAMDFADSMGGIVINADSMQVYDTLEILTARPPKADTQRVEHHLYGFVPVRQSYSVGQWYRDVRGLLNDPQILERPRVFVGGTGLYFKALCGGLADMPDIPDAVRSHWRRALEQQGAAHLHEELRLRDPAIAGELDVNDSQRIVRALEVFEASGRSIRSFQQARGHALIDEAGARKIVLMPDRLELRARIERRFEAMMEQGAAEEVRRLLELDLPTNLPAMKAIGVREIAAYLAGTISLDEAVERACIATRQYAKRQLTWFRNQLDASWERRP</sequence>
<dbReference type="EC" id="2.5.1.75" evidence="10"/>
<evidence type="ECO:0000256" key="2">
    <source>
        <dbReference type="ARBA" id="ARBA00003213"/>
    </source>
</evidence>
<accession>A0A9X3UFX6</accession>
<dbReference type="GO" id="GO:0005524">
    <property type="term" value="F:ATP binding"/>
    <property type="evidence" value="ECO:0007669"/>
    <property type="project" value="UniProtKB-UniRule"/>
</dbReference>
<evidence type="ECO:0000256" key="8">
    <source>
        <dbReference type="ARBA" id="ARBA00022842"/>
    </source>
</evidence>
<feature type="region of interest" description="Interaction with substrate tRNA" evidence="10">
    <location>
        <begin position="157"/>
        <end position="161"/>
    </location>
</feature>
<keyword evidence="4 10" id="KW-0808">Transferase</keyword>
<keyword evidence="5 10" id="KW-0819">tRNA processing</keyword>
<dbReference type="NCBIfam" id="TIGR00174">
    <property type="entry name" value="miaA"/>
    <property type="match status" value="1"/>
</dbReference>
<dbReference type="AlphaFoldDB" id="A0A9X3UFX6"/>
<evidence type="ECO:0000256" key="13">
    <source>
        <dbReference type="RuleBase" id="RU003785"/>
    </source>
</evidence>
<evidence type="ECO:0000256" key="5">
    <source>
        <dbReference type="ARBA" id="ARBA00022694"/>
    </source>
</evidence>
<feature type="region of interest" description="Interaction with substrate tRNA" evidence="10">
    <location>
        <begin position="33"/>
        <end position="36"/>
    </location>
</feature>
<evidence type="ECO:0000256" key="12">
    <source>
        <dbReference type="RuleBase" id="RU003784"/>
    </source>
</evidence>
<feature type="binding site" evidence="10">
    <location>
        <begin position="10"/>
        <end position="15"/>
    </location>
    <ligand>
        <name>substrate</name>
    </ligand>
</feature>
<dbReference type="InterPro" id="IPR018022">
    <property type="entry name" value="IPT"/>
</dbReference>
<dbReference type="Pfam" id="PF01715">
    <property type="entry name" value="IPPT"/>
    <property type="match status" value="1"/>
</dbReference>
<feature type="site" description="Interaction with substrate tRNA" evidence="10">
    <location>
        <position position="99"/>
    </location>
</feature>
<dbReference type="EMBL" id="JAPJZI010000001">
    <property type="protein sequence ID" value="MDA5397776.1"/>
    <property type="molecule type" value="Genomic_DNA"/>
</dbReference>
<comment type="function">
    <text evidence="2 10 12">Catalyzes the transfer of a dimethylallyl group onto the adenine at position 37 in tRNAs that read codons beginning with uridine, leading to the formation of N6-(dimethylallyl)adenosine (i(6)A).</text>
</comment>
<comment type="caution">
    <text evidence="14">The sequence shown here is derived from an EMBL/GenBank/DDBJ whole genome shotgun (WGS) entry which is preliminary data.</text>
</comment>
<feature type="binding site" evidence="10">
    <location>
        <begin position="8"/>
        <end position="15"/>
    </location>
    <ligand>
        <name>ATP</name>
        <dbReference type="ChEBI" id="CHEBI:30616"/>
    </ligand>
</feature>
<evidence type="ECO:0000313" key="14">
    <source>
        <dbReference type="EMBL" id="MDA5397776.1"/>
    </source>
</evidence>
<evidence type="ECO:0000256" key="6">
    <source>
        <dbReference type="ARBA" id="ARBA00022741"/>
    </source>
</evidence>
<evidence type="ECO:0000256" key="10">
    <source>
        <dbReference type="HAMAP-Rule" id="MF_00185"/>
    </source>
</evidence>
<comment type="subunit">
    <text evidence="10">Monomer.</text>
</comment>
<dbReference type="Proteomes" id="UP001151234">
    <property type="component" value="Unassembled WGS sequence"/>
</dbReference>
<dbReference type="HAMAP" id="MF_00185">
    <property type="entry name" value="IPP_trans"/>
    <property type="match status" value="1"/>
</dbReference>
<evidence type="ECO:0000256" key="9">
    <source>
        <dbReference type="ARBA" id="ARBA00049563"/>
    </source>
</evidence>
<dbReference type="RefSeq" id="WP_267989226.1">
    <property type="nucleotide sequence ID" value="NZ_JAPJZI010000001.1"/>
</dbReference>